<evidence type="ECO:0000256" key="1">
    <source>
        <dbReference type="ARBA" id="ARBA00004555"/>
    </source>
</evidence>
<dbReference type="Pfam" id="PF08626">
    <property type="entry name" value="TRAPPC9-Trs120"/>
    <property type="match status" value="1"/>
</dbReference>
<evidence type="ECO:0000313" key="10">
    <source>
        <dbReference type="Proteomes" id="UP000033140"/>
    </source>
</evidence>
<dbReference type="Pfam" id="PF26283">
    <property type="entry name" value="Ig_TRAPPC9-Trs120_4th"/>
    <property type="match status" value="1"/>
</dbReference>
<feature type="domain" description="Trs120/TRAPPC9 N-terminal" evidence="4">
    <location>
        <begin position="11"/>
        <end position="330"/>
    </location>
</feature>
<dbReference type="Pfam" id="PF26280">
    <property type="entry name" value="Ig_TRAPPC9-Trs120_2nd"/>
    <property type="match status" value="1"/>
</dbReference>
<dbReference type="Proteomes" id="UP000033140">
    <property type="component" value="Unassembled WGS sequence"/>
</dbReference>
<feature type="domain" description="Trs120/TRAPPC9 first Ig-like" evidence="6">
    <location>
        <begin position="672"/>
        <end position="866"/>
    </location>
</feature>
<feature type="region of interest" description="Disordered" evidence="3">
    <location>
        <begin position="200"/>
        <end position="241"/>
    </location>
</feature>
<protein>
    <submittedName>
        <fullName evidence="9">Uncharacterized protein</fullName>
    </submittedName>
</protein>
<dbReference type="PANTHER" id="PTHR21512:SF5">
    <property type="entry name" value="TRAFFICKING PROTEIN PARTICLE COMPLEX SUBUNIT 9"/>
    <property type="match status" value="1"/>
</dbReference>
<keyword evidence="10" id="KW-1185">Reference proteome</keyword>
<feature type="compositionally biased region" description="Polar residues" evidence="3">
    <location>
        <begin position="200"/>
        <end position="219"/>
    </location>
</feature>
<comment type="subcellular location">
    <subcellularLocation>
        <location evidence="1">Golgi apparatus</location>
    </subcellularLocation>
</comment>
<evidence type="ECO:0000256" key="3">
    <source>
        <dbReference type="SAM" id="MobiDB-lite"/>
    </source>
</evidence>
<dbReference type="GO" id="GO:0005802">
    <property type="term" value="C:trans-Golgi network"/>
    <property type="evidence" value="ECO:0007669"/>
    <property type="project" value="TreeGrafter"/>
</dbReference>
<feature type="domain" description="Trs120/TRAPPC9 TPR region" evidence="5">
    <location>
        <begin position="389"/>
        <end position="658"/>
    </location>
</feature>
<reference evidence="9 10" key="2">
    <citation type="journal article" date="2014" name="J. Gen. Appl. Microbiol.">
        <title>The early diverging ascomycetous budding yeast Saitoella complicata has three histone deacetylases belonging to the Clr6, Hos2, and Rpd3 lineages.</title>
        <authorList>
            <person name="Nishida H."/>
            <person name="Matsumoto T."/>
            <person name="Kondo S."/>
            <person name="Hamamoto M."/>
            <person name="Yoshikawa H."/>
        </authorList>
    </citation>
    <scope>NUCLEOTIDE SEQUENCE [LARGE SCALE GENOMIC DNA]</scope>
    <source>
        <strain evidence="9 10">NRRL Y-17804</strain>
    </source>
</reference>
<gene>
    <name evidence="9" type="ORF">G7K_2886-t1</name>
</gene>
<dbReference type="InterPro" id="IPR058564">
    <property type="entry name" value="TPR_TRAPPC9_Trs120"/>
</dbReference>
<dbReference type="STRING" id="698492.A0A0E9NG87"/>
<dbReference type="OMA" id="EGFWYRE"/>
<name>A0A0E9NG87_SAICN</name>
<dbReference type="InterPro" id="IPR058567">
    <property type="entry name" value="Ig_TRAPPC9_Trs120_3rd"/>
</dbReference>
<feature type="domain" description="Trs120/TRAPPC9 third Ig-like" evidence="7">
    <location>
        <begin position="1017"/>
        <end position="1188"/>
    </location>
</feature>
<evidence type="ECO:0000259" key="6">
    <source>
        <dbReference type="Pfam" id="PF26254"/>
    </source>
</evidence>
<keyword evidence="2" id="KW-0333">Golgi apparatus</keyword>
<evidence type="ECO:0000259" key="7">
    <source>
        <dbReference type="Pfam" id="PF26282"/>
    </source>
</evidence>
<reference evidence="9 10" key="3">
    <citation type="journal article" date="2015" name="Genome Announc.">
        <title>Draft Genome Sequence of the Archiascomycetous Yeast Saitoella complicata.</title>
        <authorList>
            <person name="Yamauchi K."/>
            <person name="Kondo S."/>
            <person name="Hamamoto M."/>
            <person name="Takahashi Y."/>
            <person name="Ogura Y."/>
            <person name="Hayashi T."/>
            <person name="Nishida H."/>
        </authorList>
    </citation>
    <scope>NUCLEOTIDE SEQUENCE [LARGE SCALE GENOMIC DNA]</scope>
    <source>
        <strain evidence="9 10">NRRL Y-17804</strain>
    </source>
</reference>
<accession>A0A0E9NG87</accession>
<sequence>MSSPCLPLDSLSYVAPSRIRVLCVPIGRIKRSTFDNCVTRLQACRMVRLGDVSADTRKERATCSPQGFPDGRVVYDVGTSFDQDHEYLEEFQMWRRTMGIIAIADGAEENDLEALNEGMGMLKMRYPRALVQQCFVFHCEVAAEGKYPEHSAFIYSKRASKASSFNQLRTVMCDFTATMLSEFAPLAQRLQSLTTLDSPHTATRLSYPSSENLVTNSPRYSLPPAAPNGELKRSSSMSSKDMKRYTMSGLGSSAGSMTERAKSKGKGRVSKTLGDLYLLAGRLPDAMREYAEAVAIAKANSDHLWHAAALDGIGIALVLMAYLHLDYQIPAVALVAAAPVPDKASLKAASSTLKLKSSAKTSSSRASSPARSSTLTEYEAAAAYYNPHLMDFIPDLQNAIAALHQRSTNFREDSVPPLIYSETILRCCKFLCAVHVAGGWNDAALDNIVTDAAIPPSTKSGYPPRAEIAARAIGARGIHLDDMFVMDRIHVLGGLASVLGAIGLERKRALFLREIVQTIVPELIQARVVGAAEQGMHPAARMLNNNATAAPALGPMDLERGVLGMLEDMCAAYGIAVSAGDDDAFEKEVVAGQFGWSQLKLSVLRDCISLCEALPDFPGVLRFTTKLLAIAVPYLTKEEQGRLATNLARTVGAAKRIGMKDVEAVYWDPFVVRDVQVVKSQVYQTPTALPMSTLLPPVEADGEGEKKADNPFLYNPFEKKVAVKAENLLVEGELAEFEVVLQNPFGIDLDVQSLALEVTGVDMETQPIAVVIPPNSVQPVVLKAKLLSTGTMIVTGCKIRILGCQEQSFPIREPPDAEELDKWVTLKDVGEKTKKMGLSARKNCATAQANGSGPLAPPRDVSITVVPPQPLATVSATTLTNGATMLLEGERRVVEVTLTNVSSTPIDLVLLSFSDSTTGPLEQALANKSIPPDEAYELEVYLYNRRAFSWDVATEGKVNIAPGAEETFKVDILGKRGLTDGRIQVNYGYLGDDRESLTRFFTRQLTVPLLVTVNASIDMIGCDVFPFAGEVSQDSDLASRSTAAKAFAEAASGEGCLLLIDLRNVWPNSMHVELSISNGPGDESEQFTASDLIQPGRTSRLALPLRRIDLGYDDFTRGIPSLSPKQFVVSAGKYASPEQERQAREAFWYREELLKRIGGKWKDLESDREGAIEMRGLRLSARMVDLLRVPLVEVEIERIEGEGVTSIGKRRWRVEMDEFVQIRTVVRNRKPEATRFFLRLQPSMQHQPLPTALDLARRVAWNGCLQTSIGVIQPGGEVEHVIDMIFLAKGDYEFVGSVEELEEGGARGKIWTMREAGKVQVA</sequence>
<dbReference type="EMBL" id="BACD03000016">
    <property type="protein sequence ID" value="GAO48716.1"/>
    <property type="molecule type" value="Genomic_DNA"/>
</dbReference>
<reference evidence="9 10" key="1">
    <citation type="journal article" date="2011" name="J. Gen. Appl. Microbiol.">
        <title>Draft genome sequencing of the enigmatic yeast Saitoella complicata.</title>
        <authorList>
            <person name="Nishida H."/>
            <person name="Hamamoto M."/>
            <person name="Sugiyama J."/>
        </authorList>
    </citation>
    <scope>NUCLEOTIDE SEQUENCE [LARGE SCALE GENOMIC DNA]</scope>
    <source>
        <strain evidence="9 10">NRRL Y-17804</strain>
    </source>
</reference>
<comment type="caution">
    <text evidence="9">The sequence shown here is derived from an EMBL/GenBank/DDBJ whole genome shotgun (WGS) entry which is preliminary data.</text>
</comment>
<dbReference type="InterPro" id="IPR058565">
    <property type="entry name" value="Ig_TRAPPC9_Trs120_1st"/>
</dbReference>
<dbReference type="PANTHER" id="PTHR21512">
    <property type="entry name" value="TRAFFICKING PROTEIN PARTICLE COMPLEX SUBUNIT 9"/>
    <property type="match status" value="1"/>
</dbReference>
<evidence type="ECO:0000259" key="4">
    <source>
        <dbReference type="Pfam" id="PF08626"/>
    </source>
</evidence>
<dbReference type="Pfam" id="PF26254">
    <property type="entry name" value="Ig_TRAPPC9-Trs120_1st"/>
    <property type="match status" value="1"/>
</dbReference>
<proteinExistence type="predicted"/>
<organism evidence="9 10">
    <name type="scientific">Saitoella complicata (strain BCRC 22490 / CBS 7301 / JCM 7358 / NBRC 10748 / NRRL Y-17804)</name>
    <dbReference type="NCBI Taxonomy" id="698492"/>
    <lineage>
        <taxon>Eukaryota</taxon>
        <taxon>Fungi</taxon>
        <taxon>Dikarya</taxon>
        <taxon>Ascomycota</taxon>
        <taxon>Taphrinomycotina</taxon>
        <taxon>Taphrinomycotina incertae sedis</taxon>
        <taxon>Saitoella</taxon>
    </lineage>
</organism>
<dbReference type="InterPro" id="IPR058563">
    <property type="entry name" value="Trs120_TRAPPC9_N"/>
</dbReference>
<dbReference type="Pfam" id="PF26282">
    <property type="entry name" value="Ig_TRAPPC9-Trs120_3rd"/>
    <property type="match status" value="1"/>
</dbReference>
<feature type="domain" description="Trs120/TRAPPC9 fourth Ig-like" evidence="8">
    <location>
        <begin position="1200"/>
        <end position="1321"/>
    </location>
</feature>
<dbReference type="InterPro" id="IPR013935">
    <property type="entry name" value="Trs120_TRAPPC9"/>
</dbReference>
<evidence type="ECO:0000259" key="5">
    <source>
        <dbReference type="Pfam" id="PF26251"/>
    </source>
</evidence>
<evidence type="ECO:0000313" key="9">
    <source>
        <dbReference type="EMBL" id="GAO48716.1"/>
    </source>
</evidence>
<dbReference type="InterPro" id="IPR058568">
    <property type="entry name" value="Ig_TRAPPC9_Trs120_4th"/>
</dbReference>
<evidence type="ECO:0000259" key="8">
    <source>
        <dbReference type="Pfam" id="PF26283"/>
    </source>
</evidence>
<evidence type="ECO:0000256" key="2">
    <source>
        <dbReference type="ARBA" id="ARBA00023034"/>
    </source>
</evidence>
<dbReference type="Pfam" id="PF26251">
    <property type="entry name" value="TPR_TRAPPC9-Trs120"/>
    <property type="match status" value="1"/>
</dbReference>